<dbReference type="AlphaFoldDB" id="A0A2A9NBJ5"/>
<dbReference type="OrthoDB" id="3042049at2759"/>
<name>A0A2A9NBJ5_9AGAR</name>
<proteinExistence type="predicted"/>
<dbReference type="Gene3D" id="3.80.10.10">
    <property type="entry name" value="Ribonuclease Inhibitor"/>
    <property type="match status" value="1"/>
</dbReference>
<dbReference type="InterPro" id="IPR032675">
    <property type="entry name" value="LRR_dom_sf"/>
</dbReference>
<dbReference type="Proteomes" id="UP000242287">
    <property type="component" value="Unassembled WGS sequence"/>
</dbReference>
<dbReference type="PANTHER" id="PTHR38926:SF64">
    <property type="entry name" value="F-BOX DOMAIN-CONTAINING PROTEIN"/>
    <property type="match status" value="1"/>
</dbReference>
<dbReference type="PANTHER" id="PTHR38926">
    <property type="entry name" value="F-BOX DOMAIN CONTAINING PROTEIN, EXPRESSED"/>
    <property type="match status" value="1"/>
</dbReference>
<gene>
    <name evidence="2" type="ORF">AMATHDRAFT_49545</name>
</gene>
<evidence type="ECO:0000256" key="1">
    <source>
        <dbReference type="SAM" id="Coils"/>
    </source>
</evidence>
<evidence type="ECO:0000313" key="3">
    <source>
        <dbReference type="Proteomes" id="UP000242287"/>
    </source>
</evidence>
<dbReference type="Gene3D" id="1.20.1280.50">
    <property type="match status" value="1"/>
</dbReference>
<feature type="coiled-coil region" evidence="1">
    <location>
        <begin position="56"/>
        <end position="83"/>
    </location>
</feature>
<accession>A0A2A9NBJ5</accession>
<dbReference type="EMBL" id="KZ302064">
    <property type="protein sequence ID" value="PFH48395.1"/>
    <property type="molecule type" value="Genomic_DNA"/>
</dbReference>
<dbReference type="STRING" id="703135.A0A2A9NBJ5"/>
<sequence>MYWHDTKQHSSSAANTTRKLNLVTAPMNNASTTCNDIGLSNRVYLPEEVEAIRCSIAGTENKLASLDHQIRQLQQQRNQLLVEISKGQVALAPHKILPEDVIRYIFILSADDAVVFLPHEFGRLADEPRRIPTQLSVSLVCSNWRRIALNTPQLWTSFGITTRPTERVPLTRYAHQWFTRAHGLPVSFRTDYLFSLIQSDIQIGGDLAERQADIQALKTLLGSFQLRRLSLQVVCNDPEQLNELFQDERVPEQPAKTLVEVEDLTLMVSCLQGAVVWDFLPCNFPNLRYLRLTALRRLTGGIRLATPWHQLLHLDLFSCPISASWCLDTLGECKSLERCKLNVCPSGLEPLVTGPVVVPHLQELELNFVCCSSANDFLLALDLPRLESLTMWLGNSSTCWPITPNELIAKRLRLSQLQELKFRYSEVTLYDVAALLESAPRLQLIELPNWVVLDQETMDRLSKCELGPFLDTIVVNGELDNVEDFIVMVKKRQANVERMEQDSGREIAGGGQIPSAFKFARVSCKRDRLEAALILKRRLGVDVVVADSSEMPSSRALALECKLHGGWAEWADKKQIQALVYGTEKF</sequence>
<keyword evidence="1" id="KW-0175">Coiled coil</keyword>
<keyword evidence="3" id="KW-1185">Reference proteome</keyword>
<evidence type="ECO:0000313" key="2">
    <source>
        <dbReference type="EMBL" id="PFH48395.1"/>
    </source>
</evidence>
<dbReference type="SUPFAM" id="SSF52047">
    <property type="entry name" value="RNI-like"/>
    <property type="match status" value="1"/>
</dbReference>
<organism evidence="2 3">
    <name type="scientific">Amanita thiersii Skay4041</name>
    <dbReference type="NCBI Taxonomy" id="703135"/>
    <lineage>
        <taxon>Eukaryota</taxon>
        <taxon>Fungi</taxon>
        <taxon>Dikarya</taxon>
        <taxon>Basidiomycota</taxon>
        <taxon>Agaricomycotina</taxon>
        <taxon>Agaricomycetes</taxon>
        <taxon>Agaricomycetidae</taxon>
        <taxon>Agaricales</taxon>
        <taxon>Pluteineae</taxon>
        <taxon>Amanitaceae</taxon>
        <taxon>Amanita</taxon>
    </lineage>
</organism>
<reference evidence="2 3" key="1">
    <citation type="submission" date="2014-02" db="EMBL/GenBank/DDBJ databases">
        <title>Transposable element dynamics among asymbiotic and ectomycorrhizal Amanita fungi.</title>
        <authorList>
            <consortium name="DOE Joint Genome Institute"/>
            <person name="Hess J."/>
            <person name="Skrede I."/>
            <person name="Wolfe B."/>
            <person name="LaButti K."/>
            <person name="Ohm R.A."/>
            <person name="Grigoriev I.V."/>
            <person name="Pringle A."/>
        </authorList>
    </citation>
    <scope>NUCLEOTIDE SEQUENCE [LARGE SCALE GENOMIC DNA]</scope>
    <source>
        <strain evidence="2 3">SKay4041</strain>
    </source>
</reference>
<protein>
    <submittedName>
        <fullName evidence="2">Uncharacterized protein</fullName>
    </submittedName>
</protein>